<evidence type="ECO:0000256" key="1">
    <source>
        <dbReference type="SAM" id="MobiDB-lite"/>
    </source>
</evidence>
<dbReference type="RefSeq" id="WP_089772430.1">
    <property type="nucleotide sequence ID" value="NZ_FNTX01000001.1"/>
</dbReference>
<feature type="region of interest" description="Disordered" evidence="1">
    <location>
        <begin position="62"/>
        <end position="87"/>
    </location>
</feature>
<organism evidence="2 3">
    <name type="scientific">Ruania alba</name>
    <dbReference type="NCBI Taxonomy" id="648782"/>
    <lineage>
        <taxon>Bacteria</taxon>
        <taxon>Bacillati</taxon>
        <taxon>Actinomycetota</taxon>
        <taxon>Actinomycetes</taxon>
        <taxon>Micrococcales</taxon>
        <taxon>Ruaniaceae</taxon>
        <taxon>Ruania</taxon>
    </lineage>
</organism>
<feature type="compositionally biased region" description="Gly residues" evidence="1">
    <location>
        <begin position="78"/>
        <end position="87"/>
    </location>
</feature>
<sequence length="648" mass="69659">MAGPHLEAIVETADGVPSDAFEVTVAVGEPGVAGLRPVRLDVRYLGPEPVTASVRLVAEIPGGPATEESSETGDAAGSEGGSQAGKRGGVVKEWPWWLIPGAFYGENRPEACDRIFPRFAVGEADPQAMVSSAWEFRADRAATPAVFGWSDTGGVVLVAQESSTLGMTGPGLSAGETGARVHLRFPYAEHPVSYDGTQVAAPALREEHTWQPAEEHTLTAWVAELDGDRHGYAEVLRAVHELWADEAPVEPWVSVPEAADIAAEGLVRWHYDPDPGVLLETIGFDRGIGGTDRQAMHIGWVSGIPWAQALLGYGHRTGDEAAVAAAERVIDFCTAELAPSGTFWGTWYRATGWAQSWSPIKGALHARTLGEAALFLVRALGTPSGVRHPRWRAAAVSNLDVMAGRQRDDGNLGTLHHAQTGHVMSWSGAAGLTWVAALCEAGEQGLDGDGRYLAAAQRAGEYYARFVDEEFLYGAPEDVDLAPSSEDGYAAVLAYMALHRRTGEARWLDLARRAADWMLTFRYTYNTGFDPRTPLGMYGFASRGADNASPSNPHLHAYGMVCTAEMLQLAEALGDDYYADRALEHLACFRQCVPRVDGEMNAYRGMITERYYQTAAFQPKGMILGLSHAWSVGVLLLGAEQALAAGRA</sequence>
<dbReference type="SUPFAM" id="SSF48208">
    <property type="entry name" value="Six-hairpin glycosidases"/>
    <property type="match status" value="1"/>
</dbReference>
<dbReference type="GO" id="GO:0005975">
    <property type="term" value="P:carbohydrate metabolic process"/>
    <property type="evidence" value="ECO:0007669"/>
    <property type="project" value="InterPro"/>
</dbReference>
<dbReference type="STRING" id="648782.SAMN04488554_1591"/>
<evidence type="ECO:0000313" key="2">
    <source>
        <dbReference type="EMBL" id="SEE12687.1"/>
    </source>
</evidence>
<proteinExistence type="predicted"/>
<evidence type="ECO:0000313" key="3">
    <source>
        <dbReference type="Proteomes" id="UP000199220"/>
    </source>
</evidence>
<reference evidence="3" key="1">
    <citation type="submission" date="2016-10" db="EMBL/GenBank/DDBJ databases">
        <authorList>
            <person name="Varghese N."/>
            <person name="Submissions S."/>
        </authorList>
    </citation>
    <scope>NUCLEOTIDE SEQUENCE [LARGE SCALE GENOMIC DNA]</scope>
    <source>
        <strain evidence="3">DSM 21368</strain>
    </source>
</reference>
<dbReference type="EMBL" id="FNTX01000001">
    <property type="protein sequence ID" value="SEE12687.1"/>
    <property type="molecule type" value="Genomic_DNA"/>
</dbReference>
<dbReference type="Proteomes" id="UP000199220">
    <property type="component" value="Unassembled WGS sequence"/>
</dbReference>
<dbReference type="Gene3D" id="1.50.10.10">
    <property type="match status" value="1"/>
</dbReference>
<dbReference type="InterPro" id="IPR008928">
    <property type="entry name" value="6-hairpin_glycosidase_sf"/>
</dbReference>
<name>A0A1H5GAD3_9MICO</name>
<protein>
    <submittedName>
        <fullName evidence="2">Uncharacterized protein</fullName>
    </submittedName>
</protein>
<dbReference type="InterPro" id="IPR012341">
    <property type="entry name" value="6hp_glycosidase-like_sf"/>
</dbReference>
<gene>
    <name evidence="2" type="ORF">SAMN04488554_1591</name>
</gene>
<keyword evidence="3" id="KW-1185">Reference proteome</keyword>
<accession>A0A1H5GAD3</accession>
<dbReference type="OrthoDB" id="9762016at2"/>
<dbReference type="AlphaFoldDB" id="A0A1H5GAD3"/>